<feature type="region of interest" description="Disordered" evidence="5">
    <location>
        <begin position="359"/>
        <end position="430"/>
    </location>
</feature>
<feature type="region of interest" description="Disordered" evidence="5">
    <location>
        <begin position="262"/>
        <end position="324"/>
    </location>
</feature>
<feature type="compositionally biased region" description="Low complexity" evidence="5">
    <location>
        <begin position="214"/>
        <end position="225"/>
    </location>
</feature>
<feature type="compositionally biased region" description="Low complexity" evidence="5">
    <location>
        <begin position="71"/>
        <end position="86"/>
    </location>
</feature>
<evidence type="ECO:0000256" key="1">
    <source>
        <dbReference type="ARBA" id="ARBA00022723"/>
    </source>
</evidence>
<dbReference type="SMART" id="SM00547">
    <property type="entry name" value="ZnF_RBZ"/>
    <property type="match status" value="2"/>
</dbReference>
<evidence type="ECO:0000259" key="6">
    <source>
        <dbReference type="PROSITE" id="PS50199"/>
    </source>
</evidence>
<feature type="compositionally biased region" description="Polar residues" evidence="5">
    <location>
        <begin position="367"/>
        <end position="378"/>
    </location>
</feature>
<feature type="region of interest" description="Disordered" evidence="5">
    <location>
        <begin position="190"/>
        <end position="225"/>
    </location>
</feature>
<organism evidence="7">
    <name type="scientific">Aureoumbra lagunensis</name>
    <dbReference type="NCBI Taxonomy" id="44058"/>
    <lineage>
        <taxon>Eukaryota</taxon>
        <taxon>Sar</taxon>
        <taxon>Stramenopiles</taxon>
        <taxon>Ochrophyta</taxon>
        <taxon>Pelagophyceae</taxon>
        <taxon>Pelagomonadales</taxon>
        <taxon>Aureoumbra</taxon>
    </lineage>
</organism>
<dbReference type="PANTHER" id="PTHR23111:SF41">
    <property type="entry name" value="ZINC FINGER RAN-BINDING DOMAIN-CONTAINING PROTEIN 2-LIKE"/>
    <property type="match status" value="1"/>
</dbReference>
<sequence length="430" mass="47194">MQQGWSGYDQRGNRGESHGYQGGYGGYSVPPSSAPEYGAYGGSNNHQYGEYYGPPGDYSNGAGYYQEGYRGDNNGYYHQQYQGDGQMMPDHSSSYNQGGGYDPRYHQAGGFGQAEEPSYNGHYYYDGHGGGPPPNGSHQNNRRQDRRGSRPKPTTLPGDWICNRCQNDNFQKREACRRCGAPRTDSCRVVGGGGGGPPPTSNRSIESTGAKAASSSFSTGNSSRVSRGDWFCAKCDNHNFQWRTECKRCRSSRTQEARVVGQRGEILKPHTEDFDDPALKLKAKKNAPASERGPPPSVELPPSLEFFANDQEEDGKPDSQEIQAENIIEIDEDANLSCIENYNPALTTNEYDEAFDVAQEEEMKDSSLPSKTPANKETQLLGKRGHEEIVASEEIEDADDDGGDEEPGSKRTKVPAKTNNSESAELLDLL</sequence>
<evidence type="ECO:0000256" key="4">
    <source>
        <dbReference type="PROSITE-ProRule" id="PRU00322"/>
    </source>
</evidence>
<accession>A0A7S3NR31</accession>
<evidence type="ECO:0000256" key="2">
    <source>
        <dbReference type="ARBA" id="ARBA00022771"/>
    </source>
</evidence>
<keyword evidence="1" id="KW-0479">Metal-binding</keyword>
<evidence type="ECO:0000256" key="5">
    <source>
        <dbReference type="SAM" id="MobiDB-lite"/>
    </source>
</evidence>
<evidence type="ECO:0000256" key="3">
    <source>
        <dbReference type="ARBA" id="ARBA00022833"/>
    </source>
</evidence>
<keyword evidence="3" id="KW-0862">Zinc</keyword>
<keyword evidence="2 4" id="KW-0863">Zinc-finger</keyword>
<feature type="compositionally biased region" description="Acidic residues" evidence="5">
    <location>
        <begin position="390"/>
        <end position="406"/>
    </location>
</feature>
<dbReference type="SUPFAM" id="SSF90209">
    <property type="entry name" value="Ran binding protein zinc finger-like"/>
    <property type="match status" value="2"/>
</dbReference>
<dbReference type="Gene3D" id="4.10.1060.10">
    <property type="entry name" value="Zinc finger, RanBP2-type"/>
    <property type="match status" value="2"/>
</dbReference>
<dbReference type="GO" id="GO:0005737">
    <property type="term" value="C:cytoplasm"/>
    <property type="evidence" value="ECO:0007669"/>
    <property type="project" value="TreeGrafter"/>
</dbReference>
<name>A0A7S3NR31_9STRA</name>
<dbReference type="InterPro" id="IPR036443">
    <property type="entry name" value="Znf_RanBP2_sf"/>
</dbReference>
<dbReference type="PROSITE" id="PS50199">
    <property type="entry name" value="ZF_RANBP2_2"/>
    <property type="match status" value="2"/>
</dbReference>
<protein>
    <recommendedName>
        <fullName evidence="6">RanBP2-type domain-containing protein</fullName>
    </recommendedName>
</protein>
<gene>
    <name evidence="7" type="ORF">ALAG00032_LOCUS14664</name>
</gene>
<dbReference type="GO" id="GO:0008270">
    <property type="term" value="F:zinc ion binding"/>
    <property type="evidence" value="ECO:0007669"/>
    <property type="project" value="UniProtKB-KW"/>
</dbReference>
<feature type="domain" description="RanBP2-type" evidence="6">
    <location>
        <begin position="156"/>
        <end position="185"/>
    </location>
</feature>
<evidence type="ECO:0000313" key="7">
    <source>
        <dbReference type="EMBL" id="CAE0373862.1"/>
    </source>
</evidence>
<dbReference type="InterPro" id="IPR001876">
    <property type="entry name" value="Znf_RanBP2"/>
</dbReference>
<dbReference type="GO" id="GO:0003729">
    <property type="term" value="F:mRNA binding"/>
    <property type="evidence" value="ECO:0007669"/>
    <property type="project" value="TreeGrafter"/>
</dbReference>
<reference evidence="7" key="1">
    <citation type="submission" date="2021-01" db="EMBL/GenBank/DDBJ databases">
        <authorList>
            <person name="Corre E."/>
            <person name="Pelletier E."/>
            <person name="Niang G."/>
            <person name="Scheremetjew M."/>
            <person name="Finn R."/>
            <person name="Kale V."/>
            <person name="Holt S."/>
            <person name="Cochrane G."/>
            <person name="Meng A."/>
            <person name="Brown T."/>
            <person name="Cohen L."/>
        </authorList>
    </citation>
    <scope>NUCLEOTIDE SEQUENCE</scope>
    <source>
        <strain evidence="7">CCMP1510</strain>
    </source>
</reference>
<feature type="domain" description="RanBP2-type" evidence="6">
    <location>
        <begin position="226"/>
        <end position="255"/>
    </location>
</feature>
<dbReference type="PANTHER" id="PTHR23111">
    <property type="entry name" value="ZINC FINGER PROTEIN"/>
    <property type="match status" value="1"/>
</dbReference>
<dbReference type="EMBL" id="HBIJ01022451">
    <property type="protein sequence ID" value="CAE0373862.1"/>
    <property type="molecule type" value="Transcribed_RNA"/>
</dbReference>
<dbReference type="Pfam" id="PF00641">
    <property type="entry name" value="Zn_ribbon_RanBP"/>
    <property type="match status" value="2"/>
</dbReference>
<feature type="region of interest" description="Disordered" evidence="5">
    <location>
        <begin position="1"/>
        <end position="158"/>
    </location>
</feature>
<dbReference type="AlphaFoldDB" id="A0A7S3NR31"/>
<dbReference type="PROSITE" id="PS01358">
    <property type="entry name" value="ZF_RANBP2_1"/>
    <property type="match status" value="2"/>
</dbReference>
<proteinExistence type="predicted"/>